<evidence type="ECO:0000313" key="13">
    <source>
        <dbReference type="EMBL" id="QDV06742.1"/>
    </source>
</evidence>
<dbReference type="GO" id="GO:0005524">
    <property type="term" value="F:ATP binding"/>
    <property type="evidence" value="ECO:0007669"/>
    <property type="project" value="UniProtKB-UniRule"/>
</dbReference>
<dbReference type="InterPro" id="IPR020547">
    <property type="entry name" value="ATP_synth_F1_esu_C"/>
</dbReference>
<dbReference type="AlphaFoldDB" id="A0A518ERN5"/>
<dbReference type="InterPro" id="IPR001469">
    <property type="entry name" value="ATP_synth_F1_dsu/esu"/>
</dbReference>
<dbReference type="EMBL" id="CP036434">
    <property type="protein sequence ID" value="QDV06742.1"/>
    <property type="molecule type" value="Genomic_DNA"/>
</dbReference>
<dbReference type="GO" id="GO:0046933">
    <property type="term" value="F:proton-transporting ATP synthase activity, rotational mechanism"/>
    <property type="evidence" value="ECO:0007669"/>
    <property type="project" value="UniProtKB-UniRule"/>
</dbReference>
<dbReference type="GO" id="GO:0012505">
    <property type="term" value="C:endomembrane system"/>
    <property type="evidence" value="ECO:0007669"/>
    <property type="project" value="UniProtKB-SubCell"/>
</dbReference>
<dbReference type="RefSeq" id="WP_145197186.1">
    <property type="nucleotide sequence ID" value="NZ_CP036434.1"/>
</dbReference>
<keyword evidence="14" id="KW-1185">Reference proteome</keyword>
<keyword evidence="5 9" id="KW-0406">Ion transport</keyword>
<evidence type="ECO:0000256" key="9">
    <source>
        <dbReference type="HAMAP-Rule" id="MF_00530"/>
    </source>
</evidence>
<evidence type="ECO:0000256" key="1">
    <source>
        <dbReference type="ARBA" id="ARBA00003543"/>
    </source>
</evidence>
<reference evidence="13 14" key="1">
    <citation type="submission" date="2019-02" db="EMBL/GenBank/DDBJ databases">
        <title>Deep-cultivation of Planctomycetes and their phenomic and genomic characterization uncovers novel biology.</title>
        <authorList>
            <person name="Wiegand S."/>
            <person name="Jogler M."/>
            <person name="Boedeker C."/>
            <person name="Pinto D."/>
            <person name="Vollmers J."/>
            <person name="Rivas-Marin E."/>
            <person name="Kohn T."/>
            <person name="Peeters S.H."/>
            <person name="Heuer A."/>
            <person name="Rast P."/>
            <person name="Oberbeckmann S."/>
            <person name="Bunk B."/>
            <person name="Jeske O."/>
            <person name="Meyerdierks A."/>
            <person name="Storesund J.E."/>
            <person name="Kallscheuer N."/>
            <person name="Luecker S."/>
            <person name="Lage O.M."/>
            <person name="Pohl T."/>
            <person name="Merkel B.J."/>
            <person name="Hornburger P."/>
            <person name="Mueller R.-W."/>
            <person name="Bruemmer F."/>
            <person name="Labrenz M."/>
            <person name="Spormann A.M."/>
            <person name="Op den Camp H."/>
            <person name="Overmann J."/>
            <person name="Amann R."/>
            <person name="Jetten M.S.M."/>
            <person name="Mascher T."/>
            <person name="Medema M.H."/>
            <person name="Devos D.P."/>
            <person name="Kaster A.-K."/>
            <person name="Ovreas L."/>
            <person name="Rohde M."/>
            <person name="Galperin M.Y."/>
            <person name="Jogler C."/>
        </authorList>
    </citation>
    <scope>NUCLEOTIDE SEQUENCE [LARGE SCALE GENOMIC DNA]</scope>
    <source>
        <strain evidence="13 14">Poly30</strain>
    </source>
</reference>
<evidence type="ECO:0000256" key="6">
    <source>
        <dbReference type="ARBA" id="ARBA00023136"/>
    </source>
</evidence>
<name>A0A518ERN5_9BACT</name>
<evidence type="ECO:0000256" key="4">
    <source>
        <dbReference type="ARBA" id="ARBA00022448"/>
    </source>
</evidence>
<accession>A0A518ERN5</accession>
<keyword evidence="4 9" id="KW-0813">Transport</keyword>
<proteinExistence type="inferred from homology"/>
<keyword evidence="9" id="KW-1003">Cell membrane</keyword>
<comment type="similarity">
    <text evidence="3 9 10">Belongs to the ATPase epsilon chain family.</text>
</comment>
<dbReference type="PANTHER" id="PTHR13822">
    <property type="entry name" value="ATP SYNTHASE DELTA/EPSILON CHAIN"/>
    <property type="match status" value="1"/>
</dbReference>
<evidence type="ECO:0000256" key="5">
    <source>
        <dbReference type="ARBA" id="ARBA00023065"/>
    </source>
</evidence>
<dbReference type="HAMAP" id="MF_00530">
    <property type="entry name" value="ATP_synth_epsil_bac"/>
    <property type="match status" value="1"/>
</dbReference>
<comment type="subunit">
    <text evidence="9 10">F-type ATPases have 2 components, CF(1) - the catalytic core - and CF(0) - the membrane proton channel. CF(1) has five subunits: alpha(3), beta(3), gamma(1), delta(1), epsilon(1). CF(0) has three main subunits: a, b and c.</text>
</comment>
<evidence type="ECO:0000259" key="11">
    <source>
        <dbReference type="Pfam" id="PF00401"/>
    </source>
</evidence>
<protein>
    <recommendedName>
        <fullName evidence="9">ATP synthase epsilon chain</fullName>
    </recommendedName>
    <alternativeName>
        <fullName evidence="9">ATP synthase F1 sector epsilon subunit</fullName>
    </alternativeName>
    <alternativeName>
        <fullName evidence="9">F-ATPase epsilon subunit</fullName>
    </alternativeName>
</protein>
<dbReference type="Gene3D" id="2.60.15.10">
    <property type="entry name" value="F0F1 ATP synthase delta/epsilon subunit, N-terminal"/>
    <property type="match status" value="1"/>
</dbReference>
<dbReference type="SUPFAM" id="SSF51344">
    <property type="entry name" value="Epsilon subunit of F1F0-ATP synthase N-terminal domain"/>
    <property type="match status" value="1"/>
</dbReference>
<evidence type="ECO:0000259" key="12">
    <source>
        <dbReference type="Pfam" id="PF02823"/>
    </source>
</evidence>
<dbReference type="OrthoDB" id="277064at2"/>
<evidence type="ECO:0000256" key="3">
    <source>
        <dbReference type="ARBA" id="ARBA00005712"/>
    </source>
</evidence>
<dbReference type="InterPro" id="IPR036771">
    <property type="entry name" value="ATPsynth_dsu/esu_N"/>
</dbReference>
<feature type="domain" description="ATP synthase epsilon subunit C-terminal" evidence="11">
    <location>
        <begin position="89"/>
        <end position="132"/>
    </location>
</feature>
<dbReference type="Proteomes" id="UP000320390">
    <property type="component" value="Chromosome"/>
</dbReference>
<sequence>MAGTLSIRVITPERILLDTTCSSVSFPTVDGSVGVLSGHAPMVAAIGVGELAYKTESGAADSVFVAGGFAEVRDNVVRIVTDTSEPASEIDVERAVKAAERARRRLEQFESSEGEKLDILRARASLSRALMRELIAKKRR</sequence>
<keyword evidence="8 9" id="KW-0066">ATP synthesis</keyword>
<dbReference type="GO" id="GO:0005886">
    <property type="term" value="C:plasma membrane"/>
    <property type="evidence" value="ECO:0007669"/>
    <property type="project" value="UniProtKB-SubCell"/>
</dbReference>
<evidence type="ECO:0000256" key="7">
    <source>
        <dbReference type="ARBA" id="ARBA00023196"/>
    </source>
</evidence>
<dbReference type="GO" id="GO:0045259">
    <property type="term" value="C:proton-transporting ATP synthase complex"/>
    <property type="evidence" value="ECO:0007669"/>
    <property type="project" value="UniProtKB-KW"/>
</dbReference>
<evidence type="ECO:0000256" key="8">
    <source>
        <dbReference type="ARBA" id="ARBA00023310"/>
    </source>
</evidence>
<keyword evidence="6 9" id="KW-0472">Membrane</keyword>
<keyword evidence="7 9" id="KW-0139">CF(1)</keyword>
<dbReference type="PANTHER" id="PTHR13822:SF10">
    <property type="entry name" value="ATP SYNTHASE EPSILON CHAIN, CHLOROPLASTIC"/>
    <property type="match status" value="1"/>
</dbReference>
<dbReference type="CDD" id="cd12152">
    <property type="entry name" value="F1-ATPase_delta"/>
    <property type="match status" value="1"/>
</dbReference>
<evidence type="ECO:0000313" key="14">
    <source>
        <dbReference type="Proteomes" id="UP000320390"/>
    </source>
</evidence>
<dbReference type="Gene3D" id="1.20.5.440">
    <property type="entry name" value="ATP synthase delta/epsilon subunit, C-terminal domain"/>
    <property type="match status" value="1"/>
</dbReference>
<evidence type="ECO:0000256" key="2">
    <source>
        <dbReference type="ARBA" id="ARBA00004184"/>
    </source>
</evidence>
<organism evidence="13 14">
    <name type="scientific">Saltatorellus ferox</name>
    <dbReference type="NCBI Taxonomy" id="2528018"/>
    <lineage>
        <taxon>Bacteria</taxon>
        <taxon>Pseudomonadati</taxon>
        <taxon>Planctomycetota</taxon>
        <taxon>Planctomycetia</taxon>
        <taxon>Planctomycetia incertae sedis</taxon>
        <taxon>Saltatorellus</taxon>
    </lineage>
</organism>
<feature type="domain" description="ATP synthase F1 complex delta/epsilon subunit N-terminal" evidence="12">
    <location>
        <begin position="5"/>
        <end position="83"/>
    </location>
</feature>
<keyword evidence="9" id="KW-0375">Hydrogen ion transport</keyword>
<dbReference type="Pfam" id="PF00401">
    <property type="entry name" value="ATP-synt_DE"/>
    <property type="match status" value="1"/>
</dbReference>
<dbReference type="InterPro" id="IPR020546">
    <property type="entry name" value="ATP_synth_F1_dsu/esu_N"/>
</dbReference>
<dbReference type="NCBIfam" id="TIGR01216">
    <property type="entry name" value="ATP_synt_epsi"/>
    <property type="match status" value="1"/>
</dbReference>
<gene>
    <name evidence="9 13" type="primary">atpC</name>
    <name evidence="13" type="ORF">Poly30_22570</name>
</gene>
<dbReference type="Pfam" id="PF02823">
    <property type="entry name" value="ATP-synt_DE_N"/>
    <property type="match status" value="1"/>
</dbReference>
<comment type="function">
    <text evidence="1 9">Produces ATP from ADP in the presence of a proton gradient across the membrane.</text>
</comment>
<comment type="subcellular location">
    <subcellularLocation>
        <location evidence="9">Cell membrane</location>
        <topology evidence="9">Peripheral membrane protein</topology>
    </subcellularLocation>
    <subcellularLocation>
        <location evidence="2">Endomembrane system</location>
        <topology evidence="2">Peripheral membrane protein</topology>
    </subcellularLocation>
</comment>
<evidence type="ECO:0000256" key="10">
    <source>
        <dbReference type="RuleBase" id="RU003656"/>
    </source>
</evidence>